<evidence type="ECO:0000259" key="2">
    <source>
        <dbReference type="Pfam" id="PF24764"/>
    </source>
</evidence>
<dbReference type="PANTHER" id="PTHR46791:SF11">
    <property type="entry name" value="INTEGRASE CATALYTIC DOMAIN-CONTAINING PROTEIN"/>
    <property type="match status" value="1"/>
</dbReference>
<gene>
    <name evidence="3" type="ORF">QQF64_033915</name>
</gene>
<dbReference type="PANTHER" id="PTHR46791">
    <property type="entry name" value="EXPRESSED PROTEIN"/>
    <property type="match status" value="1"/>
</dbReference>
<protein>
    <recommendedName>
        <fullName evidence="2">Integrase core domain-containing protein</fullName>
    </recommendedName>
</protein>
<sequence>MSPAPVPPSSTIKTSPHAVVDSSVGLRGRPRFAIEREELAEKLQTNLPVHYIAKMMGVSTRTIFRRMNDFGLSISGLYSCMTDEELDNAVRVIKDDMPNAGCRMVRGRLLSLGLHAQWKRIAASMHRVDSIGLLSRLSRLGCVVRRTSSIRGPLSLVHIDTNCKLIRYNIVIFGGVDGYSRRVMYLNAANNNHASTAFHFFTEAI</sequence>
<dbReference type="Proteomes" id="UP001558613">
    <property type="component" value="Unassembled WGS sequence"/>
</dbReference>
<organism evidence="3 4">
    <name type="scientific">Cirrhinus molitorella</name>
    <name type="common">mud carp</name>
    <dbReference type="NCBI Taxonomy" id="172907"/>
    <lineage>
        <taxon>Eukaryota</taxon>
        <taxon>Metazoa</taxon>
        <taxon>Chordata</taxon>
        <taxon>Craniata</taxon>
        <taxon>Vertebrata</taxon>
        <taxon>Euteleostomi</taxon>
        <taxon>Actinopterygii</taxon>
        <taxon>Neopterygii</taxon>
        <taxon>Teleostei</taxon>
        <taxon>Ostariophysi</taxon>
        <taxon>Cypriniformes</taxon>
        <taxon>Cyprinidae</taxon>
        <taxon>Labeoninae</taxon>
        <taxon>Labeonini</taxon>
        <taxon>Cirrhinus</taxon>
    </lineage>
</organism>
<comment type="caution">
    <text evidence="3">The sequence shown here is derived from an EMBL/GenBank/DDBJ whole genome shotgun (WGS) entry which is preliminary data.</text>
</comment>
<evidence type="ECO:0000256" key="1">
    <source>
        <dbReference type="SAM" id="MobiDB-lite"/>
    </source>
</evidence>
<dbReference type="Pfam" id="PF24764">
    <property type="entry name" value="rva_4"/>
    <property type="match status" value="1"/>
</dbReference>
<evidence type="ECO:0000313" key="4">
    <source>
        <dbReference type="Proteomes" id="UP001558613"/>
    </source>
</evidence>
<feature type="domain" description="Integrase core" evidence="2">
    <location>
        <begin position="150"/>
        <end position="205"/>
    </location>
</feature>
<dbReference type="InterPro" id="IPR058913">
    <property type="entry name" value="Integrase_dom_put"/>
</dbReference>
<keyword evidence="4" id="KW-1185">Reference proteome</keyword>
<feature type="region of interest" description="Disordered" evidence="1">
    <location>
        <begin position="1"/>
        <end position="20"/>
    </location>
</feature>
<evidence type="ECO:0000313" key="3">
    <source>
        <dbReference type="EMBL" id="KAL1268552.1"/>
    </source>
</evidence>
<proteinExistence type="predicted"/>
<name>A0ABR3MVB8_9TELE</name>
<reference evidence="3 4" key="1">
    <citation type="submission" date="2023-09" db="EMBL/GenBank/DDBJ databases">
        <authorList>
            <person name="Wang M."/>
        </authorList>
    </citation>
    <scope>NUCLEOTIDE SEQUENCE [LARGE SCALE GENOMIC DNA]</scope>
    <source>
        <strain evidence="3">GT-2023</strain>
        <tissue evidence="3">Liver</tissue>
    </source>
</reference>
<accession>A0ABR3MVB8</accession>
<dbReference type="EMBL" id="JAYMGO010000009">
    <property type="protein sequence ID" value="KAL1268552.1"/>
    <property type="molecule type" value="Genomic_DNA"/>
</dbReference>